<sequence length="134" mass="15149">MQGKARAHVKAEHRDKHQGPIQARSADVWTVLYDIQGEKIQGTAQGMYLMYGVEEEDGEVALQYVRGFLHFKGEINGQAGEFLAQEQGALQRDSLNMNGNVIDATEEFMLLTGNYHYDRPLSAQLVEVSYHFNM</sequence>
<dbReference type="Gene3D" id="2.40.350.10">
    <property type="entry name" value="SO1590-like"/>
    <property type="match status" value="1"/>
</dbReference>
<dbReference type="InterPro" id="IPR021607">
    <property type="entry name" value="DUF3224"/>
</dbReference>
<organism evidence="2 3">
    <name type="scientific">Suicoccus acidiformans</name>
    <dbReference type="NCBI Taxonomy" id="2036206"/>
    <lineage>
        <taxon>Bacteria</taxon>
        <taxon>Bacillati</taxon>
        <taxon>Bacillota</taxon>
        <taxon>Bacilli</taxon>
        <taxon>Lactobacillales</taxon>
        <taxon>Aerococcaceae</taxon>
        <taxon>Suicoccus</taxon>
    </lineage>
</organism>
<dbReference type="EMBL" id="CP023434">
    <property type="protein sequence ID" value="AXY26485.1"/>
    <property type="molecule type" value="Genomic_DNA"/>
</dbReference>
<gene>
    <name evidence="2" type="ORF">CL176_11040</name>
</gene>
<keyword evidence="3" id="KW-1185">Reference proteome</keyword>
<accession>A0A347WN28</accession>
<evidence type="ECO:0000256" key="1">
    <source>
        <dbReference type="SAM" id="MobiDB-lite"/>
    </source>
</evidence>
<feature type="compositionally biased region" description="Basic and acidic residues" evidence="1">
    <location>
        <begin position="9"/>
        <end position="18"/>
    </location>
</feature>
<name>A0A347WN28_9LACT</name>
<dbReference type="Proteomes" id="UP000263232">
    <property type="component" value="Chromosome"/>
</dbReference>
<feature type="region of interest" description="Disordered" evidence="1">
    <location>
        <begin position="1"/>
        <end position="20"/>
    </location>
</feature>
<dbReference type="OrthoDB" id="2855414at2"/>
<dbReference type="InterPro" id="IPR023159">
    <property type="entry name" value="SO1590-like_sf"/>
</dbReference>
<protein>
    <recommendedName>
        <fullName evidence="4">DUF3224 domain-containing protein</fullName>
    </recommendedName>
</protein>
<proteinExistence type="predicted"/>
<dbReference type="KEGG" id="abae:CL176_11040"/>
<dbReference type="Pfam" id="PF11528">
    <property type="entry name" value="DUF3224"/>
    <property type="match status" value="1"/>
</dbReference>
<dbReference type="SUPFAM" id="SSF159238">
    <property type="entry name" value="SO1590-like"/>
    <property type="match status" value="1"/>
</dbReference>
<dbReference type="RefSeq" id="WP_118991341.1">
    <property type="nucleotide sequence ID" value="NZ_CP023434.1"/>
</dbReference>
<dbReference type="AlphaFoldDB" id="A0A347WN28"/>
<reference evidence="2 3" key="1">
    <citation type="submission" date="2017-09" db="EMBL/GenBank/DDBJ databases">
        <title>Complete genome sequence of Oxytococcus suis strain ZY16052.</title>
        <authorList>
            <person name="Li F."/>
        </authorList>
    </citation>
    <scope>NUCLEOTIDE SEQUENCE [LARGE SCALE GENOMIC DNA]</scope>
    <source>
        <strain evidence="2 3">ZY16052</strain>
    </source>
</reference>
<evidence type="ECO:0000313" key="3">
    <source>
        <dbReference type="Proteomes" id="UP000263232"/>
    </source>
</evidence>
<evidence type="ECO:0000313" key="2">
    <source>
        <dbReference type="EMBL" id="AXY26485.1"/>
    </source>
</evidence>
<evidence type="ECO:0008006" key="4">
    <source>
        <dbReference type="Google" id="ProtNLM"/>
    </source>
</evidence>